<dbReference type="Pfam" id="PF14750">
    <property type="entry name" value="INTS2"/>
    <property type="match status" value="1"/>
</dbReference>
<comment type="similarity">
    <text evidence="2">Belongs to the Integrator subunit 2 family.</text>
</comment>
<accession>A0ABM1EVJ2</accession>
<dbReference type="Proteomes" id="UP000695022">
    <property type="component" value="Unplaced"/>
</dbReference>
<reference evidence="5" key="1">
    <citation type="submission" date="2025-08" db="UniProtKB">
        <authorList>
            <consortium name="RefSeq"/>
        </authorList>
    </citation>
    <scope>IDENTIFICATION</scope>
</reference>
<keyword evidence="4" id="KW-1185">Reference proteome</keyword>
<sequence>MKLHEPVSVRAFRAIQFVDSELLNQLSEAELVPLLPCLVRMSLCAPQDKSEDWVNEKRVILKLLNGLEVVNALVGLLSIDFHELDQDARKEQQLRQKIGGNKSESILASSLQHGLALEFERSEPSRRMRLLLSELLLVMSQMKEHHTEFYIKHSELFDNEVYLNDVSDVLCIMQAELPALLPLPDLSEALLHVSNGPWLLCRLVANAAESFDEVCESLVASGEKQDEESPGGAVRGKALRMLGKMNPAGALNIRAWTIEHCRLPGLAVALTLDHYKMAALEDDIDGGNHGDCSSDLVAFISGLLLGNDVNVRVWFAQYIRGAQKKRRDGSCALTSLREELTLELLNVTPPADGVLPHRHVVQASCLLRLYCALRGIAALKLSEEETKLLVQLVTSRPPPTSAGVRFLSLGLCMLIACPILITNPEEERRVVQWIRWFLAESASFERASGVDASFGELLLLLAIHFHGNQTNAIIDLVCSTLGMKIAVRISAMGRIKAVFTQEIFTEQVVTSHAVRVPVTPDLNATMTGYLPVHCIHQLLKSRAFTKHKVPIKDWICRQIREASTPLHPLLPPLLQSYVTSVIVPPAKGDYKQTNEAISEREVLDAFRCSALMQHDDDDDDDAVVTATVERTSSGATAQLLMLYYLLLYEDCRLANTRALLAAGRRGAPPYPPQLFVQLPMKHLIQRAQRQQQLYAGLFAPLLRLLATHYPHLCQVQDWMSEDIEMSQLEVQMAPPSLPCTVAAVKAALDEAARRPARAVILLEQLAARPASRLLPYADCIVGAMARLLGGAAPRRTLELLRRLWVKLNTVIPLKLSVMTVNALRRRGAGGGDGGVAGEATPAVEYVQSDVVVDPLIVLRCDPRAFRCPPVLEIVLRLLTSFLAASRAYLCTHIQSHPVPEKAGAGAGDVEREELKNALLAAQESAAVQMLLEICLPNADERSDDSLLSDLQEVRCIVCSYLHQTFIADPFLAKLVHFQGYRSELLPVTVAGIPSMHICLDFIPELLSQPQLEKQIFAVELTSHLCLQYALPKSLSVARLAVNVLSTLLTMLSSDVYADVYIPVMPAMVRFCRAFPPLCDDVVAFLTQLAQMTSAHVAINNSHSPVTIDELWMSDSDTESPRGLPKDSLLCHAVHKAFTDIVRSSKSLALS</sequence>
<dbReference type="PANTHER" id="PTHR28608">
    <property type="entry name" value="INTEGRATOR COMPLEX SUBUNIT 2"/>
    <property type="match status" value="1"/>
</dbReference>
<proteinExistence type="inferred from homology"/>
<dbReference type="RefSeq" id="XP_014676213.1">
    <property type="nucleotide sequence ID" value="XM_014820727.1"/>
</dbReference>
<dbReference type="PANTHER" id="PTHR28608:SF1">
    <property type="entry name" value="INTEGRATOR COMPLEX SUBUNIT 2"/>
    <property type="match status" value="1"/>
</dbReference>
<name>A0ABM1EVJ2_PRICU</name>
<evidence type="ECO:0000313" key="4">
    <source>
        <dbReference type="Proteomes" id="UP000695022"/>
    </source>
</evidence>
<evidence type="ECO:0000256" key="1">
    <source>
        <dbReference type="ARBA" id="ARBA00004123"/>
    </source>
</evidence>
<protein>
    <submittedName>
        <fullName evidence="5">Integrator complex subunit 2-like</fullName>
    </submittedName>
</protein>
<dbReference type="PRINTS" id="PR02105">
    <property type="entry name" value="INTSUBUNIT2"/>
</dbReference>
<keyword evidence="3" id="KW-0539">Nucleus</keyword>
<gene>
    <name evidence="5" type="primary">LOC106816170</name>
</gene>
<organism evidence="4 5">
    <name type="scientific">Priapulus caudatus</name>
    <name type="common">Priapulid worm</name>
    <dbReference type="NCBI Taxonomy" id="37621"/>
    <lineage>
        <taxon>Eukaryota</taxon>
        <taxon>Metazoa</taxon>
        <taxon>Ecdysozoa</taxon>
        <taxon>Scalidophora</taxon>
        <taxon>Priapulida</taxon>
        <taxon>Priapulimorpha</taxon>
        <taxon>Priapulimorphida</taxon>
        <taxon>Priapulidae</taxon>
        <taxon>Priapulus</taxon>
    </lineage>
</organism>
<evidence type="ECO:0000256" key="2">
    <source>
        <dbReference type="ARBA" id="ARBA00006705"/>
    </source>
</evidence>
<dbReference type="InterPro" id="IPR029321">
    <property type="entry name" value="INTS2"/>
</dbReference>
<evidence type="ECO:0000256" key="3">
    <source>
        <dbReference type="ARBA" id="ARBA00023242"/>
    </source>
</evidence>
<evidence type="ECO:0000313" key="5">
    <source>
        <dbReference type="RefSeq" id="XP_014676213.1"/>
    </source>
</evidence>
<comment type="subcellular location">
    <subcellularLocation>
        <location evidence="1">Nucleus</location>
    </subcellularLocation>
</comment>
<dbReference type="InterPro" id="IPR026236">
    <property type="entry name" value="Int2_metazoa"/>
</dbReference>
<dbReference type="GeneID" id="106816170"/>